<dbReference type="Pfam" id="PF20434">
    <property type="entry name" value="BD-FAE"/>
    <property type="match status" value="1"/>
</dbReference>
<protein>
    <submittedName>
        <fullName evidence="3">Esterase/lipase</fullName>
    </submittedName>
</protein>
<dbReference type="InterPro" id="IPR050300">
    <property type="entry name" value="GDXG_lipolytic_enzyme"/>
</dbReference>
<sequence length="299" mass="32681">MKIIPLPPDSPPFLQPDVDVSDIKRKYLDVPYAGTENPNQMMDIFLPEEGDGPFPALIQFHGGAFVGGHKRDSQCVYLFNGLLRGYAVINVNYRLIDEVIFPYPVYDTKAAIRFLRANAEKYCLDPTRFAVSGDSAGAYFAAMLGTSAGVEALEDRSMGAPDEDSSVQAVIGMFGLYDLILASQFTEDAPPMPSGVKIPNFADLFAGVNCREAKGIASFASPVSYVSKNCPPVLIQAGMEDEVVPYKSSVEFVERINAVCGEGRAVLQSIPGGKHGDPAYESEEYEESRFDFLDRVFQI</sequence>
<dbReference type="InterPro" id="IPR049492">
    <property type="entry name" value="BD-FAE-like_dom"/>
</dbReference>
<dbReference type="InterPro" id="IPR029058">
    <property type="entry name" value="AB_hydrolase_fold"/>
</dbReference>
<reference evidence="3" key="1">
    <citation type="journal article" date="2013" name="PLoS ONE">
        <title>Metagenomic insights into the carbohydrate-active enzymes carried by the microorganisms adhering to solid digesta in the rumen of cows.</title>
        <authorList>
            <person name="Wang L."/>
            <person name="Hatem A."/>
            <person name="Catalyurek U.V."/>
            <person name="Morrison M."/>
            <person name="Yu Z."/>
        </authorList>
    </citation>
    <scope>NUCLEOTIDE SEQUENCE</scope>
</reference>
<name>W0FLX9_9BACT</name>
<accession>W0FLX9</accession>
<dbReference type="PANTHER" id="PTHR48081:SF13">
    <property type="entry name" value="ALPHA_BETA HYDROLASE"/>
    <property type="match status" value="1"/>
</dbReference>
<dbReference type="GO" id="GO:0016787">
    <property type="term" value="F:hydrolase activity"/>
    <property type="evidence" value="ECO:0007669"/>
    <property type="project" value="UniProtKB-KW"/>
</dbReference>
<dbReference type="Gene3D" id="3.40.50.1820">
    <property type="entry name" value="alpha/beta hydrolase"/>
    <property type="match status" value="1"/>
</dbReference>
<feature type="domain" description="BD-FAE-like" evidence="2">
    <location>
        <begin position="42"/>
        <end position="255"/>
    </location>
</feature>
<dbReference type="PANTHER" id="PTHR48081">
    <property type="entry name" value="AB HYDROLASE SUPERFAMILY PROTEIN C4A8.06C"/>
    <property type="match status" value="1"/>
</dbReference>
<evidence type="ECO:0000256" key="1">
    <source>
        <dbReference type="ARBA" id="ARBA00022801"/>
    </source>
</evidence>
<dbReference type="SUPFAM" id="SSF53474">
    <property type="entry name" value="alpha/beta-Hydrolases"/>
    <property type="match status" value="1"/>
</dbReference>
<proteinExistence type="predicted"/>
<dbReference type="AlphaFoldDB" id="W0FLX9"/>
<keyword evidence="1" id="KW-0378">Hydrolase</keyword>
<organism evidence="3">
    <name type="scientific">uncultured bacterium Contigcl_1539</name>
    <dbReference type="NCBI Taxonomy" id="1393650"/>
    <lineage>
        <taxon>Bacteria</taxon>
        <taxon>environmental samples</taxon>
    </lineage>
</organism>
<evidence type="ECO:0000313" key="3">
    <source>
        <dbReference type="EMBL" id="AHF25898.1"/>
    </source>
</evidence>
<evidence type="ECO:0000259" key="2">
    <source>
        <dbReference type="Pfam" id="PF20434"/>
    </source>
</evidence>
<dbReference type="EMBL" id="KC246858">
    <property type="protein sequence ID" value="AHF25898.1"/>
    <property type="molecule type" value="Genomic_DNA"/>
</dbReference>